<dbReference type="PANTHER" id="PTHR24346:SF74">
    <property type="entry name" value="PROTEIN KINASE DOMAIN-CONTAINING PROTEIN"/>
    <property type="match status" value="1"/>
</dbReference>
<evidence type="ECO:0000313" key="4">
    <source>
        <dbReference type="EMBL" id="KAH0817458.1"/>
    </source>
</evidence>
<protein>
    <recommendedName>
        <fullName evidence="3">Protein kinase domain-containing protein</fullName>
    </recommendedName>
</protein>
<reference evidence="4" key="2">
    <citation type="submission" date="2021-08" db="EMBL/GenBank/DDBJ databases">
        <authorList>
            <person name="Eriksson T."/>
        </authorList>
    </citation>
    <scope>NUCLEOTIDE SEQUENCE</scope>
    <source>
        <strain evidence="4">Stoneville</strain>
        <tissue evidence="4">Whole head</tissue>
    </source>
</reference>
<dbReference type="Pfam" id="PF00069">
    <property type="entry name" value="Pkinase"/>
    <property type="match status" value="2"/>
</dbReference>
<evidence type="ECO:0000256" key="1">
    <source>
        <dbReference type="ARBA" id="ARBA00022741"/>
    </source>
</evidence>
<keyword evidence="1" id="KW-0547">Nucleotide-binding</keyword>
<dbReference type="EMBL" id="JABDTM020019429">
    <property type="protein sequence ID" value="KAH0817458.1"/>
    <property type="molecule type" value="Genomic_DNA"/>
</dbReference>
<dbReference type="AlphaFoldDB" id="A0A8J6HPV2"/>
<dbReference type="GO" id="GO:0000226">
    <property type="term" value="P:microtubule cytoskeleton organization"/>
    <property type="evidence" value="ECO:0007669"/>
    <property type="project" value="TreeGrafter"/>
</dbReference>
<evidence type="ECO:0000256" key="2">
    <source>
        <dbReference type="ARBA" id="ARBA00022840"/>
    </source>
</evidence>
<gene>
    <name evidence="4" type="ORF">GEV33_005332</name>
</gene>
<dbReference type="Proteomes" id="UP000719412">
    <property type="component" value="Unassembled WGS sequence"/>
</dbReference>
<keyword evidence="5" id="KW-1185">Reference proteome</keyword>
<feature type="domain" description="Protein kinase" evidence="3">
    <location>
        <begin position="1"/>
        <end position="292"/>
    </location>
</feature>
<dbReference type="SUPFAM" id="SSF56112">
    <property type="entry name" value="Protein kinase-like (PK-like)"/>
    <property type="match status" value="2"/>
</dbReference>
<dbReference type="InterPro" id="IPR011009">
    <property type="entry name" value="Kinase-like_dom_sf"/>
</dbReference>
<evidence type="ECO:0000313" key="5">
    <source>
        <dbReference type="Proteomes" id="UP000719412"/>
    </source>
</evidence>
<dbReference type="GO" id="GO:0005737">
    <property type="term" value="C:cytoplasm"/>
    <property type="evidence" value="ECO:0007669"/>
    <property type="project" value="TreeGrafter"/>
</dbReference>
<name>A0A8J6HPV2_TENMO</name>
<dbReference type="GO" id="GO:0050321">
    <property type="term" value="F:tau-protein kinase activity"/>
    <property type="evidence" value="ECO:0007669"/>
    <property type="project" value="TreeGrafter"/>
</dbReference>
<dbReference type="GO" id="GO:0005524">
    <property type="term" value="F:ATP binding"/>
    <property type="evidence" value="ECO:0007669"/>
    <property type="project" value="UniProtKB-KW"/>
</dbReference>
<comment type="caution">
    <text evidence="4">The sequence shown here is derived from an EMBL/GenBank/DDBJ whole genome shotgun (WGS) entry which is preliminary data.</text>
</comment>
<proteinExistence type="predicted"/>
<accession>A0A8J6HPV2</accession>
<dbReference type="PANTHER" id="PTHR24346">
    <property type="entry name" value="MAP/MICROTUBULE AFFINITY-REGULATING KINASE"/>
    <property type="match status" value="1"/>
</dbReference>
<dbReference type="GO" id="GO:0035556">
    <property type="term" value="P:intracellular signal transduction"/>
    <property type="evidence" value="ECO:0007669"/>
    <property type="project" value="TreeGrafter"/>
</dbReference>
<organism evidence="4 5">
    <name type="scientific">Tenebrio molitor</name>
    <name type="common">Yellow mealworm beetle</name>
    <dbReference type="NCBI Taxonomy" id="7067"/>
    <lineage>
        <taxon>Eukaryota</taxon>
        <taxon>Metazoa</taxon>
        <taxon>Ecdysozoa</taxon>
        <taxon>Arthropoda</taxon>
        <taxon>Hexapoda</taxon>
        <taxon>Insecta</taxon>
        <taxon>Pterygota</taxon>
        <taxon>Neoptera</taxon>
        <taxon>Endopterygota</taxon>
        <taxon>Coleoptera</taxon>
        <taxon>Polyphaga</taxon>
        <taxon>Cucujiformia</taxon>
        <taxon>Tenebrionidae</taxon>
        <taxon>Tenebrio</taxon>
    </lineage>
</organism>
<dbReference type="PROSITE" id="PS50011">
    <property type="entry name" value="PROTEIN_KINASE_DOM"/>
    <property type="match status" value="1"/>
</dbReference>
<dbReference type="InterPro" id="IPR000719">
    <property type="entry name" value="Prot_kinase_dom"/>
</dbReference>
<keyword evidence="2" id="KW-0067">ATP-binding</keyword>
<reference evidence="4" key="1">
    <citation type="journal article" date="2020" name="J Insects Food Feed">
        <title>The yellow mealworm (Tenebrio molitor) genome: a resource for the emerging insects as food and feed industry.</title>
        <authorList>
            <person name="Eriksson T."/>
            <person name="Andere A."/>
            <person name="Kelstrup H."/>
            <person name="Emery V."/>
            <person name="Picard C."/>
        </authorList>
    </citation>
    <scope>NUCLEOTIDE SEQUENCE</scope>
    <source>
        <strain evidence="4">Stoneville</strain>
        <tissue evidence="4">Whole head</tissue>
    </source>
</reference>
<dbReference type="Gene3D" id="1.10.510.10">
    <property type="entry name" value="Transferase(Phosphotransferase) domain 1"/>
    <property type="match status" value="2"/>
</dbReference>
<evidence type="ECO:0000259" key="3">
    <source>
        <dbReference type="PROSITE" id="PS50011"/>
    </source>
</evidence>
<sequence length="292" mass="33366">MKRLDHPHIIKLYQVSGADDPSSDLDAKYVHVHAQVMETKNMIYLVSEYASQGEIFDYIARYGRMTEEQARTKFWQILSAVEYCHNRNIVHRDLKGDDPREGARSHEYRCISITRDHPPDIKFNIKRGSWEMRPNSSPRNWCAAENLLLDSNNNIKIADFGFSNYYTAGGLLSTWCGSPPYAAPEVFEGKKYTGPEIDIWSLGVVLYVLVCGALPFDGCSLQALRDRVLSGRFRIPYFMSSDLLRPKGPRPEALFLFYCVSILRSFEECVRQPVTHLVTSILNPGGWSIPDF</sequence>